<feature type="region of interest" description="Disordered" evidence="1">
    <location>
        <begin position="195"/>
        <end position="224"/>
    </location>
</feature>
<feature type="compositionally biased region" description="Polar residues" evidence="1">
    <location>
        <begin position="211"/>
        <end position="223"/>
    </location>
</feature>
<evidence type="ECO:0000256" key="1">
    <source>
        <dbReference type="SAM" id="MobiDB-lite"/>
    </source>
</evidence>
<comment type="caution">
    <text evidence="2">The sequence shown here is derived from an EMBL/GenBank/DDBJ whole genome shotgun (WGS) entry which is preliminary data.</text>
</comment>
<dbReference type="InterPro" id="IPR028260">
    <property type="entry name" value="FAM177"/>
</dbReference>
<name>A0AAN7QBK8_9COLE</name>
<dbReference type="Proteomes" id="UP001353858">
    <property type="component" value="Unassembled WGS sequence"/>
</dbReference>
<evidence type="ECO:0000313" key="2">
    <source>
        <dbReference type="EMBL" id="KAK4887015.1"/>
    </source>
</evidence>
<organism evidence="2 3">
    <name type="scientific">Aquatica leii</name>
    <dbReference type="NCBI Taxonomy" id="1421715"/>
    <lineage>
        <taxon>Eukaryota</taxon>
        <taxon>Metazoa</taxon>
        <taxon>Ecdysozoa</taxon>
        <taxon>Arthropoda</taxon>
        <taxon>Hexapoda</taxon>
        <taxon>Insecta</taxon>
        <taxon>Pterygota</taxon>
        <taxon>Neoptera</taxon>
        <taxon>Endopterygota</taxon>
        <taxon>Coleoptera</taxon>
        <taxon>Polyphaga</taxon>
        <taxon>Elateriformia</taxon>
        <taxon>Elateroidea</taxon>
        <taxon>Lampyridae</taxon>
        <taxon>Luciolinae</taxon>
        <taxon>Aquatica</taxon>
    </lineage>
</organism>
<dbReference type="EMBL" id="JARPUR010000001">
    <property type="protein sequence ID" value="KAK4887015.1"/>
    <property type="molecule type" value="Genomic_DNA"/>
</dbReference>
<protein>
    <submittedName>
        <fullName evidence="2">Uncharacterized protein</fullName>
    </submittedName>
</protein>
<keyword evidence="3" id="KW-1185">Reference proteome</keyword>
<dbReference type="PANTHER" id="PTHR31206:SF1">
    <property type="entry name" value="LP10445P"/>
    <property type="match status" value="1"/>
</dbReference>
<dbReference type="AlphaFoldDB" id="A0AAN7QBK8"/>
<accession>A0AAN7QBK8</accession>
<reference evidence="3" key="1">
    <citation type="submission" date="2023-01" db="EMBL/GenBank/DDBJ databases">
        <title>Key to firefly adult light organ development and bioluminescence: homeobox transcription factors regulate luciferase expression and transportation to peroxisome.</title>
        <authorList>
            <person name="Fu X."/>
        </authorList>
    </citation>
    <scope>NUCLEOTIDE SEQUENCE [LARGE SCALE GENOMIC DNA]</scope>
</reference>
<evidence type="ECO:0000313" key="3">
    <source>
        <dbReference type="Proteomes" id="UP001353858"/>
    </source>
</evidence>
<dbReference type="PANTHER" id="PTHR31206">
    <property type="entry name" value="LP10445P"/>
    <property type="match status" value="1"/>
</dbReference>
<dbReference type="Pfam" id="PF14774">
    <property type="entry name" value="FAM177"/>
    <property type="match status" value="1"/>
</dbReference>
<gene>
    <name evidence="2" type="ORF">RN001_003286</name>
</gene>
<proteinExistence type="predicted"/>
<sequence>MNQSENVSLNELETATVKVRTPKRVLHFSDGILEEYSDDEHDSTPPNEQSHTEVIDTSTLSWTSWILYKAWSMGTLALSACDYAGEGLANFFGITSPKYWAEIEEYKRAKAEENERGRQAEEVLRSLPPVNKTEAKKHLGIVLSNYEIIAARTTSSATSTNTVCSDIDILSSTPRSSSLSSCDLSVPYAFPSSEHADGSPEFSITEHHTPNAYSSVSTGSPQPTDLVFLDSQEQVYLDM</sequence>
<feature type="compositionally biased region" description="Basic and acidic residues" evidence="1">
    <location>
        <begin position="195"/>
        <end position="209"/>
    </location>
</feature>
<feature type="region of interest" description="Disordered" evidence="1">
    <location>
        <begin position="35"/>
        <end position="54"/>
    </location>
</feature>